<evidence type="ECO:0000259" key="7">
    <source>
        <dbReference type="PROSITE" id="PS50949"/>
    </source>
</evidence>
<dbReference type="GO" id="GO:0003677">
    <property type="term" value="F:DNA binding"/>
    <property type="evidence" value="ECO:0007669"/>
    <property type="project" value="UniProtKB-KW"/>
</dbReference>
<evidence type="ECO:0000256" key="4">
    <source>
        <dbReference type="ARBA" id="ARBA00023015"/>
    </source>
</evidence>
<dbReference type="Pfam" id="PF00155">
    <property type="entry name" value="Aminotran_1_2"/>
    <property type="match status" value="1"/>
</dbReference>
<evidence type="ECO:0000256" key="2">
    <source>
        <dbReference type="ARBA" id="ARBA00021531"/>
    </source>
</evidence>
<dbReference type="CDD" id="cd07377">
    <property type="entry name" value="WHTH_GntR"/>
    <property type="match status" value="1"/>
</dbReference>
<evidence type="ECO:0000256" key="6">
    <source>
        <dbReference type="ARBA" id="ARBA00023163"/>
    </source>
</evidence>
<keyword evidence="6" id="KW-0804">Transcription</keyword>
<comment type="similarity">
    <text evidence="1">In the C-terminal section; belongs to the class-I pyridoxal-phosphate-dependent aminotransferase family.</text>
</comment>
<dbReference type="Pfam" id="PF00392">
    <property type="entry name" value="GntR"/>
    <property type="match status" value="1"/>
</dbReference>
<organism evidence="8 9">
    <name type="scientific">Paludibacterium purpuratum</name>
    <dbReference type="NCBI Taxonomy" id="1144873"/>
    <lineage>
        <taxon>Bacteria</taxon>
        <taxon>Pseudomonadati</taxon>
        <taxon>Pseudomonadota</taxon>
        <taxon>Betaproteobacteria</taxon>
        <taxon>Neisseriales</taxon>
        <taxon>Chromobacteriaceae</taxon>
        <taxon>Paludibacterium</taxon>
    </lineage>
</organism>
<keyword evidence="4" id="KW-0805">Transcription regulation</keyword>
<evidence type="ECO:0000256" key="5">
    <source>
        <dbReference type="ARBA" id="ARBA00023125"/>
    </source>
</evidence>
<dbReference type="Gene3D" id="3.40.640.10">
    <property type="entry name" value="Type I PLP-dependent aspartate aminotransferase-like (Major domain)"/>
    <property type="match status" value="1"/>
</dbReference>
<dbReference type="CDD" id="cd00609">
    <property type="entry name" value="AAT_like"/>
    <property type="match status" value="1"/>
</dbReference>
<dbReference type="SUPFAM" id="SSF46785">
    <property type="entry name" value="Winged helix' DNA-binding domain"/>
    <property type="match status" value="1"/>
</dbReference>
<proteinExistence type="inferred from homology"/>
<dbReference type="Gene3D" id="3.90.1150.10">
    <property type="entry name" value="Aspartate Aminotransferase, domain 1"/>
    <property type="match status" value="1"/>
</dbReference>
<dbReference type="SUPFAM" id="SSF53383">
    <property type="entry name" value="PLP-dependent transferases"/>
    <property type="match status" value="1"/>
</dbReference>
<evidence type="ECO:0000256" key="3">
    <source>
        <dbReference type="ARBA" id="ARBA00022898"/>
    </source>
</evidence>
<evidence type="ECO:0000256" key="1">
    <source>
        <dbReference type="ARBA" id="ARBA00005384"/>
    </source>
</evidence>
<dbReference type="EMBL" id="SNZP01000010">
    <property type="protein sequence ID" value="TDR76578.1"/>
    <property type="molecule type" value="Genomic_DNA"/>
</dbReference>
<dbReference type="InterPro" id="IPR015422">
    <property type="entry name" value="PyrdxlP-dep_Trfase_small"/>
</dbReference>
<keyword evidence="9" id="KW-1185">Reference proteome</keyword>
<dbReference type="PANTHER" id="PTHR46577:SF2">
    <property type="entry name" value="TRANSCRIPTIONAL REGULATORY PROTEIN"/>
    <property type="match status" value="1"/>
</dbReference>
<dbReference type="InterPro" id="IPR015421">
    <property type="entry name" value="PyrdxlP-dep_Trfase_major"/>
</dbReference>
<protein>
    <recommendedName>
        <fullName evidence="2">Putative 8-amino-7-oxononanoate synthase</fullName>
    </recommendedName>
</protein>
<dbReference type="GO" id="GO:0003700">
    <property type="term" value="F:DNA-binding transcription factor activity"/>
    <property type="evidence" value="ECO:0007669"/>
    <property type="project" value="InterPro"/>
</dbReference>
<name>A0A4R7B0V2_9NEIS</name>
<dbReference type="AlphaFoldDB" id="A0A4R7B0V2"/>
<keyword evidence="5" id="KW-0238">DNA-binding</keyword>
<dbReference type="InterPro" id="IPR036388">
    <property type="entry name" value="WH-like_DNA-bd_sf"/>
</dbReference>
<dbReference type="GO" id="GO:0030170">
    <property type="term" value="F:pyridoxal phosphate binding"/>
    <property type="evidence" value="ECO:0007669"/>
    <property type="project" value="InterPro"/>
</dbReference>
<dbReference type="PROSITE" id="PS50949">
    <property type="entry name" value="HTH_GNTR"/>
    <property type="match status" value="1"/>
</dbReference>
<dbReference type="InterPro" id="IPR036390">
    <property type="entry name" value="WH_DNA-bd_sf"/>
</dbReference>
<gene>
    <name evidence="8" type="ORF">DFP86_1103</name>
</gene>
<dbReference type="Gene3D" id="1.10.10.10">
    <property type="entry name" value="Winged helix-like DNA-binding domain superfamily/Winged helix DNA-binding domain"/>
    <property type="match status" value="1"/>
</dbReference>
<dbReference type="RefSeq" id="WP_208108325.1">
    <property type="nucleotide sequence ID" value="NZ_SNZP01000010.1"/>
</dbReference>
<dbReference type="SMART" id="SM00345">
    <property type="entry name" value="HTH_GNTR"/>
    <property type="match status" value="1"/>
</dbReference>
<dbReference type="Proteomes" id="UP000295611">
    <property type="component" value="Unassembled WGS sequence"/>
</dbReference>
<dbReference type="InterPro" id="IPR004839">
    <property type="entry name" value="Aminotransferase_I/II_large"/>
</dbReference>
<keyword evidence="3" id="KW-0663">Pyridoxal phosphate</keyword>
<dbReference type="InterPro" id="IPR015424">
    <property type="entry name" value="PyrdxlP-dep_Trfase"/>
</dbReference>
<dbReference type="InterPro" id="IPR051446">
    <property type="entry name" value="HTH_trans_reg/aminotransferase"/>
</dbReference>
<dbReference type="InterPro" id="IPR000524">
    <property type="entry name" value="Tscrpt_reg_HTH_GntR"/>
</dbReference>
<comment type="caution">
    <text evidence="8">The sequence shown here is derived from an EMBL/GenBank/DDBJ whole genome shotgun (WGS) entry which is preliminary data.</text>
</comment>
<accession>A0A4R7B0V2</accession>
<reference evidence="8 9" key="1">
    <citation type="submission" date="2019-03" db="EMBL/GenBank/DDBJ databases">
        <title>Genomic Encyclopedia of Type Strains, Phase III (KMG-III): the genomes of soil and plant-associated and newly described type strains.</title>
        <authorList>
            <person name="Whitman W."/>
        </authorList>
    </citation>
    <scope>NUCLEOTIDE SEQUENCE [LARGE SCALE GENOMIC DNA]</scope>
    <source>
        <strain evidence="8 9">CECT 8976</strain>
    </source>
</reference>
<dbReference type="PANTHER" id="PTHR46577">
    <property type="entry name" value="HTH-TYPE TRANSCRIPTIONAL REGULATORY PROTEIN GABR"/>
    <property type="match status" value="1"/>
</dbReference>
<feature type="domain" description="HTH gntR-type" evidence="7">
    <location>
        <begin position="1"/>
        <end position="63"/>
    </location>
</feature>
<evidence type="ECO:0000313" key="9">
    <source>
        <dbReference type="Proteomes" id="UP000295611"/>
    </source>
</evidence>
<evidence type="ECO:0000313" key="8">
    <source>
        <dbReference type="EMBL" id="TDR76578.1"/>
    </source>
</evidence>
<sequence>MADEIALQIHSGILRHGERLPSLREMRLRRGLSLSTVQEAFRLLEDQGLVDARPQSGFFVRRPAPSPVPAALGTPTAIAVDPLLWSYVQEIPVDNPRVFEGFRSATPAPSLLPVAQLQKLMVDTLRHHPELLSDYGSPLGCVELRLQIARRSLEWGGQLEPAHLLITHGAIEALNLALRAVTRPGDVVAVESPTYFSLLRSMENMGLRVLEIPTHPQHGMSYEALELATRNGAVQAVSLIANYANPLGSLMPDATKARIAALMAERDIPLIEDDVYGELHFGPKRPAPLKAFDRSGHVLYCSTLTKTLAPGLRIGWIEAGRYLPQVELQKYLGTHSTPQLSQRVLARVLESGGYARHMRGFRRALYAQMMQMLAGVERYFPAGSRFCAPQGGFSLWVELPPHCDSVALFQLSRAEGIGFAPGPLFSPRGEYRHCLRLAGSGHWDDAQEARLKRLGELACRQ</sequence>